<dbReference type="GO" id="GO:0006364">
    <property type="term" value="P:rRNA processing"/>
    <property type="evidence" value="ECO:0007669"/>
    <property type="project" value="UniProtKB-KW"/>
</dbReference>
<dbReference type="Pfam" id="PF08147">
    <property type="entry name" value="DBP10CT"/>
    <property type="match status" value="1"/>
</dbReference>
<dbReference type="GO" id="GO:0005524">
    <property type="term" value="F:ATP binding"/>
    <property type="evidence" value="ECO:0007669"/>
    <property type="project" value="UniProtKB-KW"/>
</dbReference>
<feature type="compositionally biased region" description="Basic and acidic residues" evidence="17">
    <location>
        <begin position="744"/>
        <end position="758"/>
    </location>
</feature>
<evidence type="ECO:0000259" key="19">
    <source>
        <dbReference type="PROSITE" id="PS51194"/>
    </source>
</evidence>
<sequence length="969" mass="108489">MSSDSEEENFDISNALTLNAGFSSDDDSGSSASENEAVQDEIISSDDDSDSDSDNDDNTNVKKSSAPKSTPLSFPKLEHVEEDNEDAEDLKGRRRKPISDEDFFASLQQEAAAASGKKKSAGSFAGMGLSKYICVNISKKGFRNPTPIQRKTIPLVLEGRDVVGMARTGSGKTAAFVLPMIERLKVHSAKVGARAVILSPSRELALQTMKVVRDFSKGTDLRSVLLVGGDSLEDQFGMIMSNPDIIIATPGRFLHLKVEMQLDLSSIEYIVFDEADRLFELGFSEQLNEILGSLSPNRQTLLFSATLPRSLVDFAKAGLQDPTLVRLDAETKISDQLEMAYFSIKDGEREAALAYILQDVIKMPPATEEELAYLKKLDLQLPSEDEDENDNSEERKKKKQIKPNHKQIKLPAATELPSPHSTIVFTPTKHHVEYIANLLKSLGYAVSYIYGTLDQTARKDQLYRFRAGKTTILVVTDVAARGIDIPVLANVINYSLPSSPKVFIHRVGRTARAGRRGWAYTIVKEQDLPYLLDLELFLGRKLLFSSQHNSKTEVSYTNRLVMGSLPREGLEHQMEEVEAVVKESYDIQQLRDVARKGEKLYLKTRGIASHESAKRSKEILIDAKWDEQHLMFGPSLETERESFLNKLANRKKKETVFEFKKTSYGSAAELMERRRRQIAPIQRRAAERKEIQKKEREAGLLHTEDAEVFHNFDEDANESEDEDDVESKKRKRDDETVSENELLESFKEAPSTEKKSKSFRDPQFYMSHYASSNVAEDRAYSVSGGNSFFGDAARGATFDLNGEGTEFQQKQGMKWDKKRGKFVNAGSTDSKGNSTKFIRGEGGTKIPASYRSGRFDNWKQAHKSKGLRVGTMEDPTTTPGPGSSNNKKYKHNKVEAPKRADKARDDYHIRKQRVNEAVGKGLKVKGHNARGGQAVSNGIQSVTQVRKAREQKERKKEKNARPSKKGGRR</sequence>
<feature type="compositionally biased region" description="Basic and acidic residues" evidence="17">
    <location>
        <begin position="696"/>
        <end position="713"/>
    </location>
</feature>
<keyword evidence="7" id="KW-0690">Ribosome biogenesis</keyword>
<keyword evidence="11 21" id="KW-0347">Helicase</keyword>
<feature type="region of interest" description="Disordered" evidence="17">
    <location>
        <begin position="696"/>
        <end position="758"/>
    </location>
</feature>
<dbReference type="PROSITE" id="PS00039">
    <property type="entry name" value="DEAD_ATP_HELICASE"/>
    <property type="match status" value="1"/>
</dbReference>
<dbReference type="PROSITE" id="PS51195">
    <property type="entry name" value="Q_MOTIF"/>
    <property type="match status" value="1"/>
</dbReference>
<dbReference type="InterPro" id="IPR001650">
    <property type="entry name" value="Helicase_C-like"/>
</dbReference>
<comment type="similarity">
    <text evidence="3">Belongs to the DEAD box helicase family. DDX54/DBP10 subfamily.</text>
</comment>
<reference evidence="21" key="1">
    <citation type="submission" date="2014-03" db="EMBL/GenBank/DDBJ databases">
        <authorList>
            <person name="Casaregola S."/>
        </authorList>
    </citation>
    <scope>NUCLEOTIDE SEQUENCE [LARGE SCALE GENOMIC DNA]</scope>
    <source>
        <strain evidence="21">CLIB 918</strain>
    </source>
</reference>
<dbReference type="InterPro" id="IPR027417">
    <property type="entry name" value="P-loop_NTPase"/>
</dbReference>
<dbReference type="GO" id="GO:0016887">
    <property type="term" value="F:ATP hydrolysis activity"/>
    <property type="evidence" value="ECO:0007669"/>
    <property type="project" value="RHEA"/>
</dbReference>
<feature type="compositionally biased region" description="Polar residues" evidence="17">
    <location>
        <begin position="934"/>
        <end position="944"/>
    </location>
</feature>
<dbReference type="EC" id="3.6.4.13" evidence="4"/>
<dbReference type="SUPFAM" id="SSF52540">
    <property type="entry name" value="P-loop containing nucleoside triphosphate hydrolases"/>
    <property type="match status" value="2"/>
</dbReference>
<dbReference type="InterPro" id="IPR014001">
    <property type="entry name" value="Helicase_ATP-bd"/>
</dbReference>
<evidence type="ECO:0000256" key="14">
    <source>
        <dbReference type="ARBA" id="ARBA00023242"/>
    </source>
</evidence>
<dbReference type="Pfam" id="PF00271">
    <property type="entry name" value="Helicase_C"/>
    <property type="match status" value="1"/>
</dbReference>
<evidence type="ECO:0000256" key="12">
    <source>
        <dbReference type="ARBA" id="ARBA00022840"/>
    </source>
</evidence>
<feature type="domain" description="Helicase C-terminal" evidence="19">
    <location>
        <begin position="400"/>
        <end position="555"/>
    </location>
</feature>
<feature type="compositionally biased region" description="Polar residues" evidence="17">
    <location>
        <begin position="61"/>
        <end position="72"/>
    </location>
</feature>
<dbReference type="PROSITE" id="PS51192">
    <property type="entry name" value="HELICASE_ATP_BIND_1"/>
    <property type="match status" value="1"/>
</dbReference>
<feature type="region of interest" description="Disordered" evidence="17">
    <location>
        <begin position="382"/>
        <end position="409"/>
    </location>
</feature>
<feature type="compositionally biased region" description="Basic and acidic residues" evidence="17">
    <location>
        <begin position="892"/>
        <end position="909"/>
    </location>
</feature>
<evidence type="ECO:0000259" key="18">
    <source>
        <dbReference type="PROSITE" id="PS51192"/>
    </source>
</evidence>
<dbReference type="EMBL" id="CCBN010000011">
    <property type="protein sequence ID" value="CDO55597.1"/>
    <property type="molecule type" value="Genomic_DNA"/>
</dbReference>
<feature type="compositionally biased region" description="Acidic residues" evidence="17">
    <location>
        <begin position="37"/>
        <end position="57"/>
    </location>
</feature>
<comment type="catalytic activity">
    <reaction evidence="15">
        <text>ATP + H2O = ADP + phosphate + H(+)</text>
        <dbReference type="Rhea" id="RHEA:13065"/>
        <dbReference type="ChEBI" id="CHEBI:15377"/>
        <dbReference type="ChEBI" id="CHEBI:15378"/>
        <dbReference type="ChEBI" id="CHEBI:30616"/>
        <dbReference type="ChEBI" id="CHEBI:43474"/>
        <dbReference type="ChEBI" id="CHEBI:456216"/>
        <dbReference type="EC" id="3.6.4.13"/>
    </reaction>
</comment>
<feature type="compositionally biased region" description="Polar residues" evidence="17">
    <location>
        <begin position="874"/>
        <end position="886"/>
    </location>
</feature>
<name>A0A0J9XEA3_GEOCN</name>
<gene>
    <name evidence="21" type="ORF">BN980_GECA11s03585g</name>
</gene>
<evidence type="ECO:0000256" key="13">
    <source>
        <dbReference type="ARBA" id="ARBA00022884"/>
    </source>
</evidence>
<dbReference type="InterPro" id="IPR000629">
    <property type="entry name" value="RNA-helicase_DEAD-box_CS"/>
</dbReference>
<protein>
    <recommendedName>
        <fullName evidence="5">ATP-dependent RNA helicase DBP10</fullName>
        <ecNumber evidence="4">3.6.4.13</ecNumber>
    </recommendedName>
    <alternativeName>
        <fullName evidence="6">ATP-dependent RNA helicase dbp10</fullName>
    </alternativeName>
</protein>
<accession>A0A0J9XEA3</accession>
<evidence type="ECO:0000256" key="2">
    <source>
        <dbReference type="ARBA" id="ARBA00004604"/>
    </source>
</evidence>
<evidence type="ECO:0000256" key="11">
    <source>
        <dbReference type="ARBA" id="ARBA00022806"/>
    </source>
</evidence>
<feature type="compositionally biased region" description="Basic residues" evidence="17">
    <location>
        <begin position="396"/>
        <end position="408"/>
    </location>
</feature>
<feature type="compositionally biased region" description="Acidic residues" evidence="17">
    <location>
        <begin position="1"/>
        <end position="10"/>
    </location>
</feature>
<proteinExistence type="inferred from homology"/>
<evidence type="ECO:0000256" key="3">
    <source>
        <dbReference type="ARBA" id="ARBA00010379"/>
    </source>
</evidence>
<feature type="domain" description="DEAD-box RNA helicase Q" evidence="20">
    <location>
        <begin position="122"/>
        <end position="150"/>
    </location>
</feature>
<keyword evidence="10" id="KW-0378">Hydrolase</keyword>
<dbReference type="PROSITE" id="PS51194">
    <property type="entry name" value="HELICASE_CTER"/>
    <property type="match status" value="1"/>
</dbReference>
<dbReference type="CDD" id="cd17959">
    <property type="entry name" value="DEADc_DDX54"/>
    <property type="match status" value="1"/>
</dbReference>
<feature type="short sequence motif" description="Q motif" evidence="16">
    <location>
        <begin position="122"/>
        <end position="150"/>
    </location>
</feature>
<dbReference type="GO" id="GO:0005730">
    <property type="term" value="C:nucleolus"/>
    <property type="evidence" value="ECO:0007669"/>
    <property type="project" value="UniProtKB-SubCell"/>
</dbReference>
<dbReference type="GO" id="GO:0005829">
    <property type="term" value="C:cytosol"/>
    <property type="evidence" value="ECO:0007669"/>
    <property type="project" value="TreeGrafter"/>
</dbReference>
<evidence type="ECO:0000256" key="10">
    <source>
        <dbReference type="ARBA" id="ARBA00022801"/>
    </source>
</evidence>
<keyword evidence="13" id="KW-0694">RNA-binding</keyword>
<keyword evidence="8" id="KW-0698">rRNA processing</keyword>
<dbReference type="Gene3D" id="3.40.50.300">
    <property type="entry name" value="P-loop containing nucleotide triphosphate hydrolases"/>
    <property type="match status" value="2"/>
</dbReference>
<dbReference type="SMART" id="SM00490">
    <property type="entry name" value="HELICc"/>
    <property type="match status" value="1"/>
</dbReference>
<evidence type="ECO:0000256" key="17">
    <source>
        <dbReference type="SAM" id="MobiDB-lite"/>
    </source>
</evidence>
<dbReference type="PANTHER" id="PTHR47959">
    <property type="entry name" value="ATP-DEPENDENT RNA HELICASE RHLE-RELATED"/>
    <property type="match status" value="1"/>
</dbReference>
<feature type="compositionally biased region" description="Basic and acidic residues" evidence="17">
    <location>
        <begin position="947"/>
        <end position="960"/>
    </location>
</feature>
<feature type="compositionally biased region" description="Polar residues" evidence="17">
    <location>
        <begin position="825"/>
        <end position="836"/>
    </location>
</feature>
<keyword evidence="14" id="KW-0539">Nucleus</keyword>
<dbReference type="InterPro" id="IPR033517">
    <property type="entry name" value="DDX54/DBP10_DEAD-box_helicase"/>
</dbReference>
<keyword evidence="22" id="KW-1185">Reference proteome</keyword>
<feature type="compositionally biased region" description="Acidic residues" evidence="17">
    <location>
        <begin position="714"/>
        <end position="725"/>
    </location>
</feature>
<keyword evidence="12" id="KW-0067">ATP-binding</keyword>
<dbReference type="OrthoDB" id="10261375at2759"/>
<keyword evidence="9" id="KW-0547">Nucleotide-binding</keyword>
<evidence type="ECO:0000259" key="20">
    <source>
        <dbReference type="PROSITE" id="PS51195"/>
    </source>
</evidence>
<dbReference type="Proteomes" id="UP000242525">
    <property type="component" value="Unassembled WGS sequence"/>
</dbReference>
<dbReference type="PANTHER" id="PTHR47959:SF8">
    <property type="entry name" value="RNA HELICASE"/>
    <property type="match status" value="1"/>
</dbReference>
<evidence type="ECO:0000256" key="8">
    <source>
        <dbReference type="ARBA" id="ARBA00022552"/>
    </source>
</evidence>
<feature type="region of interest" description="Disordered" evidence="17">
    <location>
        <begin position="1"/>
        <end position="95"/>
    </location>
</feature>
<dbReference type="Pfam" id="PF00270">
    <property type="entry name" value="DEAD"/>
    <property type="match status" value="1"/>
</dbReference>
<feature type="compositionally biased region" description="Polar residues" evidence="17">
    <location>
        <begin position="11"/>
        <end position="22"/>
    </location>
</feature>
<evidence type="ECO:0000313" key="21">
    <source>
        <dbReference type="EMBL" id="CDO55597.1"/>
    </source>
</evidence>
<comment type="subcellular location">
    <subcellularLocation>
        <location evidence="2">Nucleus</location>
        <location evidence="2">Nucleolus</location>
    </subcellularLocation>
</comment>
<feature type="region of interest" description="Disordered" evidence="17">
    <location>
        <begin position="807"/>
        <end position="969"/>
    </location>
</feature>
<dbReference type="InterPro" id="IPR011545">
    <property type="entry name" value="DEAD/DEAH_box_helicase_dom"/>
</dbReference>
<dbReference type="CDD" id="cd18787">
    <property type="entry name" value="SF2_C_DEAD"/>
    <property type="match status" value="1"/>
</dbReference>
<feature type="domain" description="Helicase ATP-binding" evidence="18">
    <location>
        <begin position="153"/>
        <end position="325"/>
    </location>
</feature>
<dbReference type="GO" id="GO:0003723">
    <property type="term" value="F:RNA binding"/>
    <property type="evidence" value="ECO:0007669"/>
    <property type="project" value="UniProtKB-KW"/>
</dbReference>
<dbReference type="SMART" id="SM01123">
    <property type="entry name" value="DBP10CT"/>
    <property type="match status" value="1"/>
</dbReference>
<evidence type="ECO:0000256" key="7">
    <source>
        <dbReference type="ARBA" id="ARBA00022517"/>
    </source>
</evidence>
<dbReference type="AlphaFoldDB" id="A0A0J9XEA3"/>
<dbReference type="InterPro" id="IPR050079">
    <property type="entry name" value="DEAD_box_RNA_helicase"/>
</dbReference>
<evidence type="ECO:0000313" key="22">
    <source>
        <dbReference type="Proteomes" id="UP000242525"/>
    </source>
</evidence>
<evidence type="ECO:0000256" key="15">
    <source>
        <dbReference type="ARBA" id="ARBA00047984"/>
    </source>
</evidence>
<evidence type="ECO:0000256" key="16">
    <source>
        <dbReference type="PROSITE-ProRule" id="PRU00552"/>
    </source>
</evidence>
<evidence type="ECO:0000256" key="1">
    <source>
        <dbReference type="ARBA" id="ARBA00003706"/>
    </source>
</evidence>
<dbReference type="GO" id="GO:0003724">
    <property type="term" value="F:RNA helicase activity"/>
    <property type="evidence" value="ECO:0007669"/>
    <property type="project" value="UniProtKB-EC"/>
</dbReference>
<evidence type="ECO:0000256" key="5">
    <source>
        <dbReference type="ARBA" id="ARBA00019117"/>
    </source>
</evidence>
<organism evidence="21 22">
    <name type="scientific">Geotrichum candidum</name>
    <name type="common">Oospora lactis</name>
    <name type="synonym">Dipodascus geotrichum</name>
    <dbReference type="NCBI Taxonomy" id="1173061"/>
    <lineage>
        <taxon>Eukaryota</taxon>
        <taxon>Fungi</taxon>
        <taxon>Dikarya</taxon>
        <taxon>Ascomycota</taxon>
        <taxon>Saccharomycotina</taxon>
        <taxon>Dipodascomycetes</taxon>
        <taxon>Dipodascales</taxon>
        <taxon>Dipodascaceae</taxon>
        <taxon>Geotrichum</taxon>
    </lineage>
</organism>
<dbReference type="FunFam" id="3.40.50.300:FF:000865">
    <property type="entry name" value="ATP-dependent RNA helicase DDX54"/>
    <property type="match status" value="1"/>
</dbReference>
<evidence type="ECO:0000256" key="6">
    <source>
        <dbReference type="ARBA" id="ARBA00021760"/>
    </source>
</evidence>
<comment type="function">
    <text evidence="1">ATP-binding RNA helicase involved in the biogenesis of 60S ribosomal subunits and is required for the normal formation of 25S and 5.8S rRNAs.</text>
</comment>
<evidence type="ECO:0000256" key="4">
    <source>
        <dbReference type="ARBA" id="ARBA00012552"/>
    </source>
</evidence>
<dbReference type="InterPro" id="IPR014014">
    <property type="entry name" value="RNA_helicase_DEAD_Q_motif"/>
</dbReference>
<evidence type="ECO:0000256" key="9">
    <source>
        <dbReference type="ARBA" id="ARBA00022741"/>
    </source>
</evidence>
<comment type="caution">
    <text evidence="21">The sequence shown here is derived from an EMBL/GenBank/DDBJ whole genome shotgun (WGS) entry which is preliminary data.</text>
</comment>
<dbReference type="STRING" id="1173061.A0A0J9XEA3"/>
<dbReference type="SMART" id="SM00487">
    <property type="entry name" value="DEXDc"/>
    <property type="match status" value="1"/>
</dbReference>
<dbReference type="InterPro" id="IPR012541">
    <property type="entry name" value="DBP10_C"/>
</dbReference>